<dbReference type="SUPFAM" id="SSF46894">
    <property type="entry name" value="C-terminal effector domain of the bipartite response regulators"/>
    <property type="match status" value="1"/>
</dbReference>
<feature type="domain" description="OmpR/PhoB-type" evidence="6">
    <location>
        <begin position="1"/>
        <end position="102"/>
    </location>
</feature>
<accession>A0ABU4CUA8</accession>
<keyword evidence="8" id="KW-1185">Reference proteome</keyword>
<name>A0ABU4CUA8_RHOJO</name>
<sequence>MSVEYSVLGPLFVGFHGRAALPSAPKPKQLLALFILNANSVVTTATCVEELWGDQPPSTAGSTLQTYVLQIRKALSDLPGIGTLEGARSILITRDYGYMLRVDPQSVDAFRFDGLVRTGEKAAAGGDDFKAVRLFNASADIWRGDAVVDIQTGIALQTYVRGLEERRLGAIEQRIEAELRLGRHHQLIGELSSLSARYSLNENIFAQLMLALYRSGRQVDALDRYRDLRDRVGEELGLEPSPKIRRLHDAILRGAEYLYQTPTVAGGISLDLAYHPHDRPHVRR</sequence>
<gene>
    <name evidence="7" type="ORF">R3Q59_40675</name>
</gene>
<dbReference type="Pfam" id="PF03704">
    <property type="entry name" value="BTAD"/>
    <property type="match status" value="1"/>
</dbReference>
<evidence type="ECO:0000259" key="6">
    <source>
        <dbReference type="PROSITE" id="PS51755"/>
    </source>
</evidence>
<dbReference type="InterPro" id="IPR005158">
    <property type="entry name" value="BTAD"/>
</dbReference>
<dbReference type="PANTHER" id="PTHR35807:SF1">
    <property type="entry name" value="TRANSCRIPTIONAL REGULATOR REDD"/>
    <property type="match status" value="1"/>
</dbReference>
<dbReference type="EMBL" id="JAWLKA010000046">
    <property type="protein sequence ID" value="MDV6286795.1"/>
    <property type="molecule type" value="Genomic_DNA"/>
</dbReference>
<dbReference type="PANTHER" id="PTHR35807">
    <property type="entry name" value="TRANSCRIPTIONAL REGULATOR REDD-RELATED"/>
    <property type="match status" value="1"/>
</dbReference>
<reference evidence="7 8" key="1">
    <citation type="submission" date="2023-10" db="EMBL/GenBank/DDBJ databases">
        <title>Development of a sustainable strategy for remediation of hydrocarbon-contaminated territories based on the waste exchange concept.</title>
        <authorList>
            <person name="Krivoruchko A."/>
        </authorList>
    </citation>
    <scope>NUCLEOTIDE SEQUENCE [LARGE SCALE GENOMIC DNA]</scope>
    <source>
        <strain evidence="7 8">IEGM 60</strain>
    </source>
</reference>
<dbReference type="InterPro" id="IPR001867">
    <property type="entry name" value="OmpR/PhoB-type_DNA-bd"/>
</dbReference>
<dbReference type="Pfam" id="PF00486">
    <property type="entry name" value="Trans_reg_C"/>
    <property type="match status" value="1"/>
</dbReference>
<dbReference type="InterPro" id="IPR011990">
    <property type="entry name" value="TPR-like_helical_dom_sf"/>
</dbReference>
<keyword evidence="3 5" id="KW-0238">DNA-binding</keyword>
<keyword evidence="4" id="KW-0804">Transcription</keyword>
<dbReference type="SMART" id="SM01043">
    <property type="entry name" value="BTAD"/>
    <property type="match status" value="1"/>
</dbReference>
<evidence type="ECO:0000313" key="7">
    <source>
        <dbReference type="EMBL" id="MDV6286795.1"/>
    </source>
</evidence>
<feature type="DNA-binding region" description="OmpR/PhoB-type" evidence="5">
    <location>
        <begin position="1"/>
        <end position="102"/>
    </location>
</feature>
<dbReference type="InterPro" id="IPR016032">
    <property type="entry name" value="Sig_transdc_resp-reg_C-effctor"/>
</dbReference>
<dbReference type="CDD" id="cd15831">
    <property type="entry name" value="BTAD"/>
    <property type="match status" value="1"/>
</dbReference>
<proteinExistence type="inferred from homology"/>
<dbReference type="PROSITE" id="PS51755">
    <property type="entry name" value="OMPR_PHOB"/>
    <property type="match status" value="1"/>
</dbReference>
<evidence type="ECO:0000256" key="5">
    <source>
        <dbReference type="PROSITE-ProRule" id="PRU01091"/>
    </source>
</evidence>
<evidence type="ECO:0000256" key="4">
    <source>
        <dbReference type="ARBA" id="ARBA00023163"/>
    </source>
</evidence>
<dbReference type="RefSeq" id="WP_317571774.1">
    <property type="nucleotide sequence ID" value="NZ_JAWLKA010000046.1"/>
</dbReference>
<evidence type="ECO:0000256" key="2">
    <source>
        <dbReference type="ARBA" id="ARBA00023015"/>
    </source>
</evidence>
<protein>
    <submittedName>
        <fullName evidence="7">AfsR/SARP family transcriptional regulator</fullName>
    </submittedName>
</protein>
<evidence type="ECO:0000313" key="8">
    <source>
        <dbReference type="Proteomes" id="UP001185737"/>
    </source>
</evidence>
<evidence type="ECO:0000256" key="3">
    <source>
        <dbReference type="ARBA" id="ARBA00023125"/>
    </source>
</evidence>
<dbReference type="InterPro" id="IPR036388">
    <property type="entry name" value="WH-like_DNA-bd_sf"/>
</dbReference>
<dbReference type="InterPro" id="IPR051677">
    <property type="entry name" value="AfsR-DnrI-RedD_regulator"/>
</dbReference>
<comment type="similarity">
    <text evidence="1">Belongs to the AfsR/DnrI/RedD regulatory family.</text>
</comment>
<dbReference type="Proteomes" id="UP001185737">
    <property type="component" value="Unassembled WGS sequence"/>
</dbReference>
<organism evidence="7 8">
    <name type="scientific">Rhodococcus jostii</name>
    <dbReference type="NCBI Taxonomy" id="132919"/>
    <lineage>
        <taxon>Bacteria</taxon>
        <taxon>Bacillati</taxon>
        <taxon>Actinomycetota</taxon>
        <taxon>Actinomycetes</taxon>
        <taxon>Mycobacteriales</taxon>
        <taxon>Nocardiaceae</taxon>
        <taxon>Rhodococcus</taxon>
    </lineage>
</organism>
<evidence type="ECO:0000256" key="1">
    <source>
        <dbReference type="ARBA" id="ARBA00005820"/>
    </source>
</evidence>
<dbReference type="Gene3D" id="1.25.40.10">
    <property type="entry name" value="Tetratricopeptide repeat domain"/>
    <property type="match status" value="1"/>
</dbReference>
<dbReference type="SMART" id="SM00862">
    <property type="entry name" value="Trans_reg_C"/>
    <property type="match status" value="1"/>
</dbReference>
<dbReference type="Gene3D" id="1.10.10.10">
    <property type="entry name" value="Winged helix-like DNA-binding domain superfamily/Winged helix DNA-binding domain"/>
    <property type="match status" value="1"/>
</dbReference>
<dbReference type="SUPFAM" id="SSF48452">
    <property type="entry name" value="TPR-like"/>
    <property type="match status" value="1"/>
</dbReference>
<comment type="caution">
    <text evidence="7">The sequence shown here is derived from an EMBL/GenBank/DDBJ whole genome shotgun (WGS) entry which is preliminary data.</text>
</comment>
<keyword evidence="2" id="KW-0805">Transcription regulation</keyword>